<dbReference type="GO" id="GO:0005739">
    <property type="term" value="C:mitochondrion"/>
    <property type="evidence" value="ECO:0007669"/>
    <property type="project" value="UniProtKB-SubCell"/>
</dbReference>
<dbReference type="GO" id="GO:0070224">
    <property type="term" value="F:sulfide:quinone oxidoreductase activity"/>
    <property type="evidence" value="ECO:0007669"/>
    <property type="project" value="TreeGrafter"/>
</dbReference>
<accession>A0A4Y7QIS4</accession>
<dbReference type="GO" id="GO:0070221">
    <property type="term" value="P:sulfide oxidation, using sulfide:quinone oxidoreductase"/>
    <property type="evidence" value="ECO:0007669"/>
    <property type="project" value="TreeGrafter"/>
</dbReference>
<comment type="subcellular location">
    <subcellularLocation>
        <location evidence="2">Mitochondrion</location>
    </subcellularLocation>
</comment>
<evidence type="ECO:0000256" key="5">
    <source>
        <dbReference type="ARBA" id="ARBA00022827"/>
    </source>
</evidence>
<dbReference type="AlphaFoldDB" id="A0A4Y7QIS4"/>
<evidence type="ECO:0000313" key="12">
    <source>
        <dbReference type="EMBL" id="TDL27533.1"/>
    </source>
</evidence>
<organism evidence="12 13">
    <name type="scientific">Rickenella mellea</name>
    <dbReference type="NCBI Taxonomy" id="50990"/>
    <lineage>
        <taxon>Eukaryota</taxon>
        <taxon>Fungi</taxon>
        <taxon>Dikarya</taxon>
        <taxon>Basidiomycota</taxon>
        <taxon>Agaricomycotina</taxon>
        <taxon>Agaricomycetes</taxon>
        <taxon>Hymenochaetales</taxon>
        <taxon>Rickenellaceae</taxon>
        <taxon>Rickenella</taxon>
    </lineage>
</organism>
<keyword evidence="3" id="KW-0285">Flavoprotein</keyword>
<evidence type="ECO:0000256" key="9">
    <source>
        <dbReference type="ARBA" id="ARBA00060891"/>
    </source>
</evidence>
<keyword evidence="6" id="KW-0809">Transit peptide</keyword>
<keyword evidence="5" id="KW-0274">FAD</keyword>
<gene>
    <name evidence="12" type="ORF">BD410DRAFT_782632</name>
</gene>
<dbReference type="InterPro" id="IPR015904">
    <property type="entry name" value="Sulphide_quinone_reductase"/>
</dbReference>
<dbReference type="OrthoDB" id="5376590at2759"/>
<reference evidence="12 13" key="1">
    <citation type="submission" date="2018-06" db="EMBL/GenBank/DDBJ databases">
        <title>A transcriptomic atlas of mushroom development highlights an independent origin of complex multicellularity.</title>
        <authorList>
            <consortium name="DOE Joint Genome Institute"/>
            <person name="Krizsan K."/>
            <person name="Almasi E."/>
            <person name="Merenyi Z."/>
            <person name="Sahu N."/>
            <person name="Viragh M."/>
            <person name="Koszo T."/>
            <person name="Mondo S."/>
            <person name="Kiss B."/>
            <person name="Balint B."/>
            <person name="Kues U."/>
            <person name="Barry K."/>
            <person name="Hegedus J.C."/>
            <person name="Henrissat B."/>
            <person name="Johnson J."/>
            <person name="Lipzen A."/>
            <person name="Ohm R."/>
            <person name="Nagy I."/>
            <person name="Pangilinan J."/>
            <person name="Yan J."/>
            <person name="Xiong Y."/>
            <person name="Grigoriev I.V."/>
            <person name="Hibbett D.S."/>
            <person name="Nagy L.G."/>
        </authorList>
    </citation>
    <scope>NUCLEOTIDE SEQUENCE [LARGE SCALE GENOMIC DNA]</scope>
    <source>
        <strain evidence="12 13">SZMC22713</strain>
    </source>
</reference>
<dbReference type="GO" id="GO:0048038">
    <property type="term" value="F:quinone binding"/>
    <property type="evidence" value="ECO:0007669"/>
    <property type="project" value="UniProtKB-KW"/>
</dbReference>
<sequence length="439" mass="48140">MALFRHSSARFASSVASIPKDKYKVVVVGGGSAGISISNQIFDRFKAAGKSLQPHDIAVVDGAEFHHYQPGWTLVGAGLKDKTTLRRRLKDLIPPHIAHVPEHVKTFNPKSSSITINSGQTISYDALVVATGLQCNWSAISGISEALADNSSGVSSIYSYETCDKTWNDIDAFRGGKAIFTQPAGIIKCAGAPQKIMWMAWDRYRRTDRGDIANIEFRTGMPSMFSVKKYSDALNELRISRGVRAEFQHNLVTVDGKRRVATFKTADGSTVDEQFDLLHVVPPMGPLDVVKSSPLADSAGWVAVDKSSLRHTNPEFGNVFALGDCSSLPTSKTAAAITSQAPVLTENLFSVMDSGKVSSAQYDGYTSCPLLTGYGELMLAEFKYDLVPKESFADMFGDQAKPRRIFYHLKKDFFPWVYYSGMVRGKWFGPNGVNRPTYA</sequence>
<dbReference type="EMBL" id="ML170159">
    <property type="protein sequence ID" value="TDL27533.1"/>
    <property type="molecule type" value="Genomic_DNA"/>
</dbReference>
<comment type="similarity">
    <text evidence="9">Belongs to the SQRD family.</text>
</comment>
<keyword evidence="4" id="KW-0874">Quinone</keyword>
<protein>
    <recommendedName>
        <fullName evidence="10">Sulfide:quinone oxidoreductase, mitochondrial</fullName>
    </recommendedName>
</protein>
<evidence type="ECO:0000259" key="11">
    <source>
        <dbReference type="Pfam" id="PF07992"/>
    </source>
</evidence>
<evidence type="ECO:0000256" key="8">
    <source>
        <dbReference type="ARBA" id="ARBA00023128"/>
    </source>
</evidence>
<evidence type="ECO:0000256" key="10">
    <source>
        <dbReference type="ARBA" id="ARBA00070160"/>
    </source>
</evidence>
<dbReference type="PANTHER" id="PTHR10632:SF2">
    <property type="entry name" value="SULFIDE:QUINONE OXIDOREDUCTASE, MITOCHONDRIAL"/>
    <property type="match status" value="1"/>
</dbReference>
<dbReference type="Proteomes" id="UP000294933">
    <property type="component" value="Unassembled WGS sequence"/>
</dbReference>
<dbReference type="STRING" id="50990.A0A4Y7QIS4"/>
<dbReference type="InterPro" id="IPR023753">
    <property type="entry name" value="FAD/NAD-binding_dom"/>
</dbReference>
<feature type="domain" description="FAD/NAD(P)-binding" evidence="11">
    <location>
        <begin position="23"/>
        <end position="333"/>
    </location>
</feature>
<dbReference type="PANTHER" id="PTHR10632">
    <property type="entry name" value="SULFIDE:QUINONE OXIDOREDUCTASE"/>
    <property type="match status" value="1"/>
</dbReference>
<evidence type="ECO:0000313" key="13">
    <source>
        <dbReference type="Proteomes" id="UP000294933"/>
    </source>
</evidence>
<dbReference type="Pfam" id="PF07992">
    <property type="entry name" value="Pyr_redox_2"/>
    <property type="match status" value="1"/>
</dbReference>
<dbReference type="InterPro" id="IPR036188">
    <property type="entry name" value="FAD/NAD-bd_sf"/>
</dbReference>
<dbReference type="VEuPathDB" id="FungiDB:BD410DRAFT_782632"/>
<name>A0A4Y7QIS4_9AGAM</name>
<evidence type="ECO:0000256" key="4">
    <source>
        <dbReference type="ARBA" id="ARBA00022719"/>
    </source>
</evidence>
<keyword evidence="13" id="KW-1185">Reference proteome</keyword>
<evidence type="ECO:0000256" key="3">
    <source>
        <dbReference type="ARBA" id="ARBA00022630"/>
    </source>
</evidence>
<dbReference type="SUPFAM" id="SSF51905">
    <property type="entry name" value="FAD/NAD(P)-binding domain"/>
    <property type="match status" value="2"/>
</dbReference>
<evidence type="ECO:0000256" key="6">
    <source>
        <dbReference type="ARBA" id="ARBA00022946"/>
    </source>
</evidence>
<dbReference type="GO" id="GO:0071949">
    <property type="term" value="F:FAD binding"/>
    <property type="evidence" value="ECO:0007669"/>
    <property type="project" value="TreeGrafter"/>
</dbReference>
<evidence type="ECO:0000256" key="7">
    <source>
        <dbReference type="ARBA" id="ARBA00023002"/>
    </source>
</evidence>
<comment type="cofactor">
    <cofactor evidence="1">
        <name>FAD</name>
        <dbReference type="ChEBI" id="CHEBI:57692"/>
    </cofactor>
</comment>
<dbReference type="Gene3D" id="3.50.50.60">
    <property type="entry name" value="FAD/NAD(P)-binding domain"/>
    <property type="match status" value="2"/>
</dbReference>
<dbReference type="FunFam" id="3.50.50.60:FF:000034">
    <property type="entry name" value="sulfide:quinone oxidoreductase, mitochondrial"/>
    <property type="match status" value="1"/>
</dbReference>
<evidence type="ECO:0000256" key="1">
    <source>
        <dbReference type="ARBA" id="ARBA00001974"/>
    </source>
</evidence>
<keyword evidence="8" id="KW-0496">Mitochondrion</keyword>
<keyword evidence="7" id="KW-0560">Oxidoreductase</keyword>
<evidence type="ECO:0000256" key="2">
    <source>
        <dbReference type="ARBA" id="ARBA00004173"/>
    </source>
</evidence>
<proteinExistence type="inferred from homology"/>